<accession>A0AAP0IEI5</accession>
<keyword evidence="2" id="KW-0699">rRNA-binding</keyword>
<dbReference type="HAMAP" id="MF_01318_B">
    <property type="entry name" value="Ribosomal_uL1_B"/>
    <property type="match status" value="1"/>
</dbReference>
<organism evidence="9 10">
    <name type="scientific">Stephania cephalantha</name>
    <dbReference type="NCBI Taxonomy" id="152367"/>
    <lineage>
        <taxon>Eukaryota</taxon>
        <taxon>Viridiplantae</taxon>
        <taxon>Streptophyta</taxon>
        <taxon>Embryophyta</taxon>
        <taxon>Tracheophyta</taxon>
        <taxon>Spermatophyta</taxon>
        <taxon>Magnoliopsida</taxon>
        <taxon>Ranunculales</taxon>
        <taxon>Menispermaceae</taxon>
        <taxon>Menispermoideae</taxon>
        <taxon>Cissampelideae</taxon>
        <taxon>Stephania</taxon>
    </lineage>
</organism>
<comment type="caution">
    <text evidence="9">The sequence shown here is derived from an EMBL/GenBank/DDBJ whole genome shotgun (WGS) entry which is preliminary data.</text>
</comment>
<dbReference type="InterPro" id="IPR028364">
    <property type="entry name" value="Ribosomal_uL1/biogenesis"/>
</dbReference>
<evidence type="ECO:0000256" key="3">
    <source>
        <dbReference type="ARBA" id="ARBA00022884"/>
    </source>
</evidence>
<protein>
    <recommendedName>
        <fullName evidence="6">Large ribosomal subunit protein uL1c</fullName>
    </recommendedName>
    <alternativeName>
        <fullName evidence="7">CL1</fullName>
    </alternativeName>
</protein>
<proteinExistence type="inferred from homology"/>
<dbReference type="PANTHER" id="PTHR36427">
    <property type="entry name" value="54S RIBOSOMAL PROTEIN L1, MITOCHONDRIAL"/>
    <property type="match status" value="1"/>
</dbReference>
<dbReference type="SUPFAM" id="SSF56808">
    <property type="entry name" value="Ribosomal protein L1"/>
    <property type="match status" value="1"/>
</dbReference>
<dbReference type="EMBL" id="JBBNAG010000008">
    <property type="protein sequence ID" value="KAK9113267.1"/>
    <property type="molecule type" value="Genomic_DNA"/>
</dbReference>
<dbReference type="GO" id="GO:0019843">
    <property type="term" value="F:rRNA binding"/>
    <property type="evidence" value="ECO:0007669"/>
    <property type="project" value="UniProtKB-KW"/>
</dbReference>
<evidence type="ECO:0000256" key="1">
    <source>
        <dbReference type="ARBA" id="ARBA00010531"/>
    </source>
</evidence>
<evidence type="ECO:0000256" key="5">
    <source>
        <dbReference type="ARBA" id="ARBA00023274"/>
    </source>
</evidence>
<gene>
    <name evidence="9" type="ORF">Scep_020786</name>
</gene>
<dbReference type="Gene3D" id="3.40.50.790">
    <property type="match status" value="1"/>
</dbReference>
<feature type="region of interest" description="Disordered" evidence="8">
    <location>
        <begin position="1"/>
        <end position="156"/>
    </location>
</feature>
<dbReference type="InterPro" id="IPR016095">
    <property type="entry name" value="Ribosomal_uL1_3-a/b-sand"/>
</dbReference>
<dbReference type="InterPro" id="IPR005878">
    <property type="entry name" value="Ribosom_uL1_bac-type"/>
</dbReference>
<dbReference type="GO" id="GO:0006412">
    <property type="term" value="P:translation"/>
    <property type="evidence" value="ECO:0007669"/>
    <property type="project" value="InterPro"/>
</dbReference>
<reference evidence="9 10" key="1">
    <citation type="submission" date="2024-01" db="EMBL/GenBank/DDBJ databases">
        <title>Genome assemblies of Stephania.</title>
        <authorList>
            <person name="Yang L."/>
        </authorList>
    </citation>
    <scope>NUCLEOTIDE SEQUENCE [LARGE SCALE GENOMIC DNA]</scope>
    <source>
        <strain evidence="9">JXDWG</strain>
        <tissue evidence="9">Leaf</tissue>
    </source>
</reference>
<dbReference type="FunFam" id="3.40.50.790:FF:000001">
    <property type="entry name" value="50S ribosomal protein L1"/>
    <property type="match status" value="1"/>
</dbReference>
<dbReference type="Proteomes" id="UP001419268">
    <property type="component" value="Unassembled WGS sequence"/>
</dbReference>
<feature type="compositionally biased region" description="Basic residues" evidence="8">
    <location>
        <begin position="7"/>
        <end position="17"/>
    </location>
</feature>
<evidence type="ECO:0000256" key="2">
    <source>
        <dbReference type="ARBA" id="ARBA00022730"/>
    </source>
</evidence>
<feature type="compositionally biased region" description="Low complexity" evidence="8">
    <location>
        <begin position="20"/>
        <end position="33"/>
    </location>
</feature>
<dbReference type="PROSITE" id="PS01199">
    <property type="entry name" value="RIBOSOMAL_L1"/>
    <property type="match status" value="1"/>
</dbReference>
<keyword evidence="5" id="KW-0687">Ribonucleoprotein</keyword>
<dbReference type="AlphaFoldDB" id="A0AAP0IEI5"/>
<evidence type="ECO:0000313" key="9">
    <source>
        <dbReference type="EMBL" id="KAK9113267.1"/>
    </source>
</evidence>
<evidence type="ECO:0000313" key="10">
    <source>
        <dbReference type="Proteomes" id="UP001419268"/>
    </source>
</evidence>
<evidence type="ECO:0000256" key="7">
    <source>
        <dbReference type="ARBA" id="ARBA00082680"/>
    </source>
</evidence>
<dbReference type="NCBIfam" id="TIGR01169">
    <property type="entry name" value="rplA_bact"/>
    <property type="match status" value="1"/>
</dbReference>
<dbReference type="GO" id="GO:0015934">
    <property type="term" value="C:large ribosomal subunit"/>
    <property type="evidence" value="ECO:0007669"/>
    <property type="project" value="InterPro"/>
</dbReference>
<evidence type="ECO:0000256" key="8">
    <source>
        <dbReference type="SAM" id="MobiDB-lite"/>
    </source>
</evidence>
<name>A0AAP0IEI5_9MAGN</name>
<dbReference type="GO" id="GO:0003735">
    <property type="term" value="F:structural constituent of ribosome"/>
    <property type="evidence" value="ECO:0007669"/>
    <property type="project" value="InterPro"/>
</dbReference>
<evidence type="ECO:0000256" key="4">
    <source>
        <dbReference type="ARBA" id="ARBA00022980"/>
    </source>
</evidence>
<dbReference type="CDD" id="cd00403">
    <property type="entry name" value="Ribosomal_L1"/>
    <property type="match status" value="1"/>
</dbReference>
<dbReference type="InterPro" id="IPR023674">
    <property type="entry name" value="Ribosomal_uL1-like"/>
</dbReference>
<dbReference type="Pfam" id="PF00687">
    <property type="entry name" value="Ribosomal_L1"/>
    <property type="match status" value="1"/>
</dbReference>
<evidence type="ECO:0000256" key="6">
    <source>
        <dbReference type="ARBA" id="ARBA00035205"/>
    </source>
</evidence>
<dbReference type="Gene3D" id="3.30.190.20">
    <property type="match status" value="1"/>
</dbReference>
<sequence length="430" mass="47529">MAALHHFLSRARRHRPHPPTLNSTLLRLRSSSSSPPPALLGFLRPFSSDPSPLPVVKSVSYSLRPPKEEEEEEKKKKKPSTPPHSLTNNSKSSRRTKAEEEEVAEQQQQQQQQQQPLSFTREDIRYVKDLPSISPVSYNPSRVAPLPQDKKPEVDRKLELDRESKRIEKDAFFRKVFKAEEDNLLPYPALIKVDKKKPKVVLHLQEAIRELKANAKRNFDETVEAHVNLGVDGRRGDQMVRGSALLPHGTGKTVRIAVFAEGAAADEARAAGADIVGGEELVEEIRKGGSKLNFDKCISTPSFMPRLGKISKILGPRGLMPNPKLGSVTSDVAVAVRAAKHGRIDFKIDKTAIVHVGLGKISFPEDSIRENVGAFMNALLLAKPVGLKKTSKYAGYVNSFTLCSTMGPGFPVSIQSLSIAADHYNKLQLK</sequence>
<dbReference type="PANTHER" id="PTHR36427:SF4">
    <property type="entry name" value="RIBOSOMAL PROTEIN L1P_L10E FAMILY"/>
    <property type="match status" value="1"/>
</dbReference>
<keyword evidence="4" id="KW-0689">Ribosomal protein</keyword>
<feature type="compositionally biased region" description="Low complexity" evidence="8">
    <location>
        <begin position="106"/>
        <end position="115"/>
    </location>
</feature>
<dbReference type="InterPro" id="IPR023673">
    <property type="entry name" value="Ribosomal_uL1_CS"/>
</dbReference>
<comment type="similarity">
    <text evidence="1">Belongs to the universal ribosomal protein uL1 family.</text>
</comment>
<keyword evidence="3" id="KW-0694">RNA-binding</keyword>
<keyword evidence="10" id="KW-1185">Reference proteome</keyword>